<comment type="cofactor">
    <cofactor evidence="1">
        <name>Mg(2+)</name>
        <dbReference type="ChEBI" id="CHEBI:18420"/>
    </cofactor>
</comment>
<dbReference type="GO" id="GO:0046872">
    <property type="term" value="F:metal ion binding"/>
    <property type="evidence" value="ECO:0007669"/>
    <property type="project" value="UniProtKB-KW"/>
</dbReference>
<evidence type="ECO:0000313" key="6">
    <source>
        <dbReference type="EMBL" id="GAE86834.1"/>
    </source>
</evidence>
<comment type="caution">
    <text evidence="6">The sequence shown here is derived from an EMBL/GenBank/DDBJ whole genome shotgun (WGS) entry which is preliminary data.</text>
</comment>
<organism evidence="6 7">
    <name type="scientific">Acetivibrio straminisolvens JCM 21531</name>
    <dbReference type="NCBI Taxonomy" id="1294263"/>
    <lineage>
        <taxon>Bacteria</taxon>
        <taxon>Bacillati</taxon>
        <taxon>Bacillota</taxon>
        <taxon>Clostridia</taxon>
        <taxon>Eubacteriales</taxon>
        <taxon>Oscillospiraceae</taxon>
        <taxon>Acetivibrio</taxon>
    </lineage>
</organism>
<keyword evidence="3" id="KW-0808">Transferase</keyword>
<keyword evidence="7" id="KW-1185">Reference proteome</keyword>
<name>W4V275_9FIRM</name>
<evidence type="ECO:0000256" key="1">
    <source>
        <dbReference type="ARBA" id="ARBA00001946"/>
    </source>
</evidence>
<proteinExistence type="inferred from homology"/>
<keyword evidence="4" id="KW-0479">Metal-binding</keyword>
<evidence type="ECO:0000256" key="5">
    <source>
        <dbReference type="ARBA" id="ARBA00022842"/>
    </source>
</evidence>
<keyword evidence="5" id="KW-0460">Magnesium</keyword>
<dbReference type="GO" id="GO:0004659">
    <property type="term" value="F:prenyltransferase activity"/>
    <property type="evidence" value="ECO:0007669"/>
    <property type="project" value="InterPro"/>
</dbReference>
<dbReference type="Gene3D" id="1.10.600.10">
    <property type="entry name" value="Farnesyl Diphosphate Synthase"/>
    <property type="match status" value="1"/>
</dbReference>
<evidence type="ECO:0000256" key="2">
    <source>
        <dbReference type="ARBA" id="ARBA00006706"/>
    </source>
</evidence>
<sequence length="137" mass="15690">MLLSHYPEIEKELALIEEFIYKNVRSRNRLLNETVSEIVQSGGKRLRPAFVILASQFGKYNRKKVIPAAAAIEILHTATLVHDDIIDRTKFRRGRVTISEKFGVDMAVYVGDYLYTKAVLLLAGNVPEKRWVFLQKA</sequence>
<dbReference type="InterPro" id="IPR008949">
    <property type="entry name" value="Isoprenoid_synthase_dom_sf"/>
</dbReference>
<accession>W4V275</accession>
<dbReference type="PANTHER" id="PTHR12001">
    <property type="entry name" value="GERANYLGERANYL PYROPHOSPHATE SYNTHASE"/>
    <property type="match status" value="1"/>
</dbReference>
<comment type="similarity">
    <text evidence="2">Belongs to the FPP/GGPP synthase family.</text>
</comment>
<dbReference type="PROSITE" id="PS00723">
    <property type="entry name" value="POLYPRENYL_SYNTHASE_1"/>
    <property type="match status" value="1"/>
</dbReference>
<dbReference type="SUPFAM" id="SSF48576">
    <property type="entry name" value="Terpenoid synthases"/>
    <property type="match status" value="1"/>
</dbReference>
<evidence type="ECO:0000256" key="4">
    <source>
        <dbReference type="ARBA" id="ARBA00022723"/>
    </source>
</evidence>
<dbReference type="AlphaFoldDB" id="W4V275"/>
<dbReference type="Pfam" id="PF00348">
    <property type="entry name" value="polyprenyl_synt"/>
    <property type="match status" value="1"/>
</dbReference>
<dbReference type="GO" id="GO:0008299">
    <property type="term" value="P:isoprenoid biosynthetic process"/>
    <property type="evidence" value="ECO:0007669"/>
    <property type="project" value="InterPro"/>
</dbReference>
<dbReference type="InterPro" id="IPR033749">
    <property type="entry name" value="Polyprenyl_synt_CS"/>
</dbReference>
<reference evidence="6" key="1">
    <citation type="journal article" date="2014" name="Genome Announc.">
        <title>Draft Genome Sequence of Clostridium straminisolvens Strain JCM 21531T, Isolated from a Cellulose-Degrading Bacterial Community.</title>
        <authorList>
            <person name="Yuki M."/>
            <person name="Oshima K."/>
            <person name="Suda W."/>
            <person name="Sakamoto M."/>
            <person name="Kitamura K."/>
            <person name="Iida T."/>
            <person name="Hattori M."/>
            <person name="Ohkuma M."/>
        </authorList>
    </citation>
    <scope>NUCLEOTIDE SEQUENCE [LARGE SCALE GENOMIC DNA]</scope>
    <source>
        <strain evidence="6">JCM 21531</strain>
    </source>
</reference>
<protein>
    <submittedName>
        <fullName evidence="6">Heptaprenyl diphosphate synthase component II</fullName>
    </submittedName>
</protein>
<evidence type="ECO:0000256" key="3">
    <source>
        <dbReference type="ARBA" id="ARBA00022679"/>
    </source>
</evidence>
<dbReference type="RefSeq" id="WP_279378938.1">
    <property type="nucleotide sequence ID" value="NZ_BAVR01000002.1"/>
</dbReference>
<dbReference type="PANTHER" id="PTHR12001:SF69">
    <property type="entry name" value="ALL TRANS-POLYPRENYL-DIPHOSPHATE SYNTHASE PDSS1"/>
    <property type="match status" value="1"/>
</dbReference>
<evidence type="ECO:0000313" key="7">
    <source>
        <dbReference type="Proteomes" id="UP000019109"/>
    </source>
</evidence>
<dbReference type="Proteomes" id="UP000019109">
    <property type="component" value="Unassembled WGS sequence"/>
</dbReference>
<gene>
    <name evidence="6" type="ORF">JCM21531_159</name>
</gene>
<dbReference type="STRING" id="1294263.JCM21531_159"/>
<dbReference type="InterPro" id="IPR000092">
    <property type="entry name" value="Polyprenyl_synt"/>
</dbReference>
<dbReference type="EMBL" id="BAVR01000002">
    <property type="protein sequence ID" value="GAE86834.1"/>
    <property type="molecule type" value="Genomic_DNA"/>
</dbReference>